<dbReference type="PANTHER" id="PTHR43377:SF1">
    <property type="entry name" value="BILIVERDIN REDUCTASE A"/>
    <property type="match status" value="1"/>
</dbReference>
<feature type="domain" description="Gfo/Idh/MocA-like oxidoreductase N-terminal" evidence="1">
    <location>
        <begin position="1"/>
        <end position="115"/>
    </location>
</feature>
<name>A0A512N9M5_9HYPH</name>
<dbReference type="Pfam" id="PF22725">
    <property type="entry name" value="GFO_IDH_MocA_C3"/>
    <property type="match status" value="1"/>
</dbReference>
<dbReference type="InterPro" id="IPR055170">
    <property type="entry name" value="GFO_IDH_MocA-like_dom"/>
</dbReference>
<dbReference type="Proteomes" id="UP000321058">
    <property type="component" value="Unassembled WGS sequence"/>
</dbReference>
<evidence type="ECO:0008006" key="5">
    <source>
        <dbReference type="Google" id="ProtNLM"/>
    </source>
</evidence>
<evidence type="ECO:0000313" key="4">
    <source>
        <dbReference type="Proteomes" id="UP000321058"/>
    </source>
</evidence>
<dbReference type="Gene3D" id="3.40.50.720">
    <property type="entry name" value="NAD(P)-binding Rossmann-like Domain"/>
    <property type="match status" value="1"/>
</dbReference>
<gene>
    <name evidence="3" type="ORF">RSO01_28530</name>
</gene>
<comment type="caution">
    <text evidence="3">The sequence shown here is derived from an EMBL/GenBank/DDBJ whole genome shotgun (WGS) entry which is preliminary data.</text>
</comment>
<dbReference type="InterPro" id="IPR051450">
    <property type="entry name" value="Gfo/Idh/MocA_Oxidoreductases"/>
</dbReference>
<protein>
    <recommendedName>
        <fullName evidence="5">Oxidoreductase</fullName>
    </recommendedName>
</protein>
<evidence type="ECO:0000259" key="2">
    <source>
        <dbReference type="Pfam" id="PF22725"/>
    </source>
</evidence>
<dbReference type="RefSeq" id="WP_147149775.1">
    <property type="nucleotide sequence ID" value="NZ_BKAJ01000044.1"/>
</dbReference>
<keyword evidence="4" id="KW-1185">Reference proteome</keyword>
<dbReference type="InterPro" id="IPR000683">
    <property type="entry name" value="Gfo/Idh/MocA-like_OxRdtase_N"/>
</dbReference>
<dbReference type="Pfam" id="PF01408">
    <property type="entry name" value="GFO_IDH_MocA"/>
    <property type="match status" value="1"/>
</dbReference>
<feature type="domain" description="GFO/IDH/MocA-like oxidoreductase" evidence="2">
    <location>
        <begin position="128"/>
        <end position="251"/>
    </location>
</feature>
<proteinExistence type="predicted"/>
<dbReference type="SUPFAM" id="SSF51735">
    <property type="entry name" value="NAD(P)-binding Rossmann-fold domains"/>
    <property type="match status" value="1"/>
</dbReference>
<accession>A0A512N9M5</accession>
<dbReference type="Gene3D" id="3.30.360.10">
    <property type="entry name" value="Dihydrodipicolinate Reductase, domain 2"/>
    <property type="match status" value="1"/>
</dbReference>
<evidence type="ECO:0000259" key="1">
    <source>
        <dbReference type="Pfam" id="PF01408"/>
    </source>
</evidence>
<sequence>MRIGLVGYGGWGRVHARVIGRVAGLSLGGVVAGDDDSARQAAHDLPGVSVHRSLDALLADPAIDLVDIVSPNHLHADTAVKAFDAGKHVLLEKPMATTLTDAERVVAAAERSGRYCDSVLQLRASRQWAKVRSLIEEGALGRMRAANFTLFRRPFRGGAGDWRFARAEVGSWILEEPIHYIDLLLWYFRERGLPIEVAASGVASPRGPGMFDAFTATMTFADGSYAVFSQCLAGFEHSLVLELAGDQGAIRTCWAGAMDRTETPDFELKLRRAGAEAAETVAVEKSGEVFELEEQLRRLLVEAPSGSPLVSAREALPSLKVCLEIERALVEKRTIPLRWS</sequence>
<dbReference type="OrthoDB" id="9792935at2"/>
<dbReference type="SUPFAM" id="SSF55347">
    <property type="entry name" value="Glyceraldehyde-3-phosphate dehydrogenase-like, C-terminal domain"/>
    <property type="match status" value="1"/>
</dbReference>
<dbReference type="GO" id="GO:0000166">
    <property type="term" value="F:nucleotide binding"/>
    <property type="evidence" value="ECO:0007669"/>
    <property type="project" value="InterPro"/>
</dbReference>
<dbReference type="EMBL" id="BKAJ01000044">
    <property type="protein sequence ID" value="GEP55687.1"/>
    <property type="molecule type" value="Genomic_DNA"/>
</dbReference>
<evidence type="ECO:0000313" key="3">
    <source>
        <dbReference type="EMBL" id="GEP55687.1"/>
    </source>
</evidence>
<organism evidence="3 4">
    <name type="scientific">Reyranella soli</name>
    <dbReference type="NCBI Taxonomy" id="1230389"/>
    <lineage>
        <taxon>Bacteria</taxon>
        <taxon>Pseudomonadati</taxon>
        <taxon>Pseudomonadota</taxon>
        <taxon>Alphaproteobacteria</taxon>
        <taxon>Hyphomicrobiales</taxon>
        <taxon>Reyranellaceae</taxon>
        <taxon>Reyranella</taxon>
    </lineage>
</organism>
<dbReference type="PANTHER" id="PTHR43377">
    <property type="entry name" value="BILIVERDIN REDUCTASE A"/>
    <property type="match status" value="1"/>
</dbReference>
<reference evidence="3 4" key="1">
    <citation type="submission" date="2019-07" db="EMBL/GenBank/DDBJ databases">
        <title>Whole genome shotgun sequence of Reyranella soli NBRC 108950.</title>
        <authorList>
            <person name="Hosoyama A."/>
            <person name="Uohara A."/>
            <person name="Ohji S."/>
            <person name="Ichikawa N."/>
        </authorList>
    </citation>
    <scope>NUCLEOTIDE SEQUENCE [LARGE SCALE GENOMIC DNA]</scope>
    <source>
        <strain evidence="3 4">NBRC 108950</strain>
    </source>
</reference>
<dbReference type="InterPro" id="IPR036291">
    <property type="entry name" value="NAD(P)-bd_dom_sf"/>
</dbReference>
<dbReference type="AlphaFoldDB" id="A0A512N9M5"/>